<feature type="transmembrane region" description="Helical" evidence="2">
    <location>
        <begin position="48"/>
        <end position="68"/>
    </location>
</feature>
<keyword evidence="2" id="KW-1133">Transmembrane helix</keyword>
<feature type="compositionally biased region" description="Polar residues" evidence="1">
    <location>
        <begin position="82"/>
        <end position="91"/>
    </location>
</feature>
<organism evidence="3 4">
    <name type="scientific">Sphagnum jensenii</name>
    <dbReference type="NCBI Taxonomy" id="128206"/>
    <lineage>
        <taxon>Eukaryota</taxon>
        <taxon>Viridiplantae</taxon>
        <taxon>Streptophyta</taxon>
        <taxon>Embryophyta</taxon>
        <taxon>Bryophyta</taxon>
        <taxon>Sphagnophytina</taxon>
        <taxon>Sphagnopsida</taxon>
        <taxon>Sphagnales</taxon>
        <taxon>Sphagnaceae</taxon>
        <taxon>Sphagnum</taxon>
    </lineage>
</organism>
<gene>
    <name evidence="3" type="ORF">CSSPJE1EN2_LOCUS19464</name>
</gene>
<protein>
    <submittedName>
        <fullName evidence="3">Uncharacterized protein</fullName>
    </submittedName>
</protein>
<sequence>MSMLYSGSNSLGYLLRCPVVSDHQLPRSRSLTSYVYPALPRMAMERRLLYMTLFLAILLVAVASVTTARELASVEKALVADTESQPSTLQVTEEGKSVEDNNSEEEELAEDNDDDDGFNDEDKKTNHHSKPPKKTHHHPKPPKKTHHHKKGKYAADDSNSDDDTEDATP</sequence>
<keyword evidence="2" id="KW-0812">Transmembrane</keyword>
<evidence type="ECO:0000256" key="1">
    <source>
        <dbReference type="SAM" id="MobiDB-lite"/>
    </source>
</evidence>
<feature type="compositionally biased region" description="Acidic residues" evidence="1">
    <location>
        <begin position="101"/>
        <end position="119"/>
    </location>
</feature>
<dbReference type="EMBL" id="OZ023707">
    <property type="protein sequence ID" value="CAK9877639.1"/>
    <property type="molecule type" value="Genomic_DNA"/>
</dbReference>
<keyword evidence="4" id="KW-1185">Reference proteome</keyword>
<accession>A0ABP1BNQ8</accession>
<keyword evidence="2" id="KW-0472">Membrane</keyword>
<name>A0ABP1BNQ8_9BRYO</name>
<evidence type="ECO:0000313" key="3">
    <source>
        <dbReference type="EMBL" id="CAK9877639.1"/>
    </source>
</evidence>
<evidence type="ECO:0000256" key="2">
    <source>
        <dbReference type="SAM" id="Phobius"/>
    </source>
</evidence>
<proteinExistence type="predicted"/>
<feature type="compositionally biased region" description="Basic residues" evidence="1">
    <location>
        <begin position="125"/>
        <end position="152"/>
    </location>
</feature>
<reference evidence="3" key="1">
    <citation type="submission" date="2024-03" db="EMBL/GenBank/DDBJ databases">
        <authorList>
            <consortium name="ELIXIR-Norway"/>
            <consortium name="Elixir Norway"/>
        </authorList>
    </citation>
    <scope>NUCLEOTIDE SEQUENCE</scope>
</reference>
<feature type="region of interest" description="Disordered" evidence="1">
    <location>
        <begin position="80"/>
        <end position="169"/>
    </location>
</feature>
<dbReference type="Proteomes" id="UP001497522">
    <property type="component" value="Chromosome 6"/>
</dbReference>
<evidence type="ECO:0000313" key="4">
    <source>
        <dbReference type="Proteomes" id="UP001497522"/>
    </source>
</evidence>
<feature type="compositionally biased region" description="Acidic residues" evidence="1">
    <location>
        <begin position="158"/>
        <end position="169"/>
    </location>
</feature>